<dbReference type="InterPro" id="IPR010090">
    <property type="entry name" value="Phage_tape_meas"/>
</dbReference>
<reference evidence="4" key="1">
    <citation type="journal article" date="2019" name="Int. J. Syst. Evol. Microbiol.">
        <title>The Global Catalogue of Microorganisms (GCM) 10K type strain sequencing project: providing services to taxonomists for standard genome sequencing and annotation.</title>
        <authorList>
            <consortium name="The Broad Institute Genomics Platform"/>
            <consortium name="The Broad Institute Genome Sequencing Center for Infectious Disease"/>
            <person name="Wu L."/>
            <person name="Ma J."/>
        </authorList>
    </citation>
    <scope>NUCLEOTIDE SEQUENCE [LARGE SCALE GENOMIC DNA]</scope>
    <source>
        <strain evidence="4">CGMCC 4.7248</strain>
    </source>
</reference>
<dbReference type="SUPFAM" id="SSF54001">
    <property type="entry name" value="Cysteine proteinases"/>
    <property type="match status" value="1"/>
</dbReference>
<protein>
    <submittedName>
        <fullName evidence="3">Phage tail tape measure protein</fullName>
    </submittedName>
</protein>
<accession>A0ABW0UJK7</accession>
<evidence type="ECO:0000259" key="2">
    <source>
        <dbReference type="Pfam" id="PF10145"/>
    </source>
</evidence>
<dbReference type="Gene3D" id="3.90.1720.10">
    <property type="entry name" value="endopeptidase domain like (from Nostoc punctiforme)"/>
    <property type="match status" value="1"/>
</dbReference>
<dbReference type="Pfam" id="PF10145">
    <property type="entry name" value="PhageMin_Tail"/>
    <property type="match status" value="1"/>
</dbReference>
<feature type="transmembrane region" description="Helical" evidence="1">
    <location>
        <begin position="360"/>
        <end position="380"/>
    </location>
</feature>
<dbReference type="EMBL" id="JBHSNY010000003">
    <property type="protein sequence ID" value="MFC5633765.1"/>
    <property type="molecule type" value="Genomic_DNA"/>
</dbReference>
<name>A0ABW0UJK7_9ACTN</name>
<dbReference type="InterPro" id="IPR038765">
    <property type="entry name" value="Papain-like_cys_pep_sf"/>
</dbReference>
<organism evidence="3 4">
    <name type="scientific">Streptomyces bullii</name>
    <dbReference type="NCBI Taxonomy" id="349910"/>
    <lineage>
        <taxon>Bacteria</taxon>
        <taxon>Bacillati</taxon>
        <taxon>Actinomycetota</taxon>
        <taxon>Actinomycetes</taxon>
        <taxon>Kitasatosporales</taxon>
        <taxon>Streptomycetaceae</taxon>
        <taxon>Streptomyces</taxon>
    </lineage>
</organism>
<feature type="transmembrane region" description="Helical" evidence="1">
    <location>
        <begin position="462"/>
        <end position="482"/>
    </location>
</feature>
<comment type="caution">
    <text evidence="3">The sequence shown here is derived from an EMBL/GenBank/DDBJ whole genome shotgun (WGS) entry which is preliminary data.</text>
</comment>
<keyword evidence="4" id="KW-1185">Reference proteome</keyword>
<feature type="transmembrane region" description="Helical" evidence="1">
    <location>
        <begin position="586"/>
        <end position="610"/>
    </location>
</feature>
<dbReference type="RefSeq" id="WP_381019120.1">
    <property type="nucleotide sequence ID" value="NZ_JBHSNY010000003.1"/>
</dbReference>
<sequence>MPRAGAVWVDVLPNMSGFGRQLSREIGEPVAQASRAAGEAGGEEMVGGFREKVKAGGAAVGIALGAAIAASTVKQLEKEKTGDRLAAQLGVSGKQAEKAGKVAGNLYSKAVVDSFEDGAETVRQVMGSGLIDPKASTKSIEAITTKVSDLATTFDQDLAMTSAAAAQMIRTGLAKDGTQALDLLTRGFQTSANKADDLAETVNEYGTQWRKMGLDGATGIGLLNQAIQGGARDADIAADAIKEFSIRAIDGSDTTKDGFKALGLEASDMAAKFGKGGSVATAALDLTLDRLRAIEDPVKREAAAVALFGTQAEDLGDALYKMDVSTAADSLGKVGGAAKQVGDTIRDNTTTRIDVLKRQLTGAFGTAVNAVVLPTINGLITGVRSLDDVLEATGAWFSKWGAWLIPLGVIIGGLTIALSANAIATGIAMGVMGAYSLAVRGVVLITQGWAVVQGLLNSVMALNPFVLVAIAVVALGAAMVVAWKKSETFRNIVMGVWAAIQTGAMWLWTNGIKPMVDGFMAGLRWVGDAASWLWNTVLKPVFSAIDTGARILATILTIVVFGPIYLAVKLLGAVFGWLWTAAIKPVFGWISAGAGLLWSGVTLIFGYFMAGLRTVGGWFRWLWTNAAKPVFGWVAAGAKLLWAGVTIIFGYFMTGLKTVGGWFKWLWTNGVKPAFNGVKSVISTVWETGIRPVFEKIKAATGKVSDAFETARKGIKLAWDKVKGIAKTPVKFIIDTVYNGGIVKVWNKVADVFGAPTLDPIKGFARGGLLPGQSSYRQGDDQLVPMRKGEGVYVSEAMRDPYERARLFAVNKAAMRGQSLRPYQGGGFAEGGIFGWVKSAASRTVDLAKTGVDWLKDGVKASAEAGLNSVVEPLLDKIAGSASVYRDMISGIPRRMIKSILGYSGEADKKLQAAGIGGKGFKSALSWARTQHGKPYQWGGNGDPSWDCSGFLSAIESVIRGQKPHRRWATMAFSGATAPPGWVLNKRSPYMIGITNAGVGHTAGTLNGVNVESRGGDGVVVGAGARSYRDSLFTHRYGFAAKGYADGGKPRPGEIAWVGEAGPELVRFRGGEEVYNTRESMRMWEGLGARGFAKGTAASRAKARKDIPGDLTNFTKSLTGSAADISKATKELVKDLKAAGVGGKTLAISVAKASAKLQALAKQRDVIADRIAAAKSAAADQRKTAQDFLGLSNLSGATSISDVLGGMMERQATVSSFQSTIAALSKKGLSQDLISQLVAMGPDSELAGVLAGANASQIQQLNAMAQNGVKLSSSYGNTMADAMYDAGKMASKGFLTGLMADQKAIQKAMAKIGADAVKAIRSKKGLDARSPSRKGEQAGADLGAGLVAGMAAAGPAVESAAARMGAAAVPAGVVPVTSGASAQTAPGGLNGQRLYIVLDDGTQLSGYVSDRVDDALTDVRRAKRSGKK</sequence>
<keyword evidence="1" id="KW-0472">Membrane</keyword>
<dbReference type="Proteomes" id="UP001596154">
    <property type="component" value="Unassembled WGS sequence"/>
</dbReference>
<feature type="transmembrane region" description="Helical" evidence="1">
    <location>
        <begin position="551"/>
        <end position="579"/>
    </location>
</feature>
<keyword evidence="1" id="KW-0812">Transmembrane</keyword>
<feature type="transmembrane region" description="Helical" evidence="1">
    <location>
        <begin position="400"/>
        <end position="425"/>
    </location>
</feature>
<feature type="domain" description="Phage tail tape measure protein" evidence="2">
    <location>
        <begin position="114"/>
        <end position="309"/>
    </location>
</feature>
<evidence type="ECO:0000313" key="3">
    <source>
        <dbReference type="EMBL" id="MFC5633765.1"/>
    </source>
</evidence>
<evidence type="ECO:0000256" key="1">
    <source>
        <dbReference type="SAM" id="Phobius"/>
    </source>
</evidence>
<gene>
    <name evidence="3" type="ORF">ACFPZJ_08155</name>
</gene>
<proteinExistence type="predicted"/>
<evidence type="ECO:0000313" key="4">
    <source>
        <dbReference type="Proteomes" id="UP001596154"/>
    </source>
</evidence>
<keyword evidence="1" id="KW-1133">Transmembrane helix</keyword>
<feature type="transmembrane region" description="Helical" evidence="1">
    <location>
        <begin position="630"/>
        <end position="654"/>
    </location>
</feature>
<feature type="transmembrane region" description="Helical" evidence="1">
    <location>
        <begin position="437"/>
        <end position="456"/>
    </location>
</feature>